<keyword evidence="3" id="KW-1185">Reference proteome</keyword>
<dbReference type="AlphaFoldDB" id="K7A1J9"/>
<evidence type="ECO:0000313" key="3">
    <source>
        <dbReference type="Proteomes" id="UP000006251"/>
    </source>
</evidence>
<proteinExistence type="predicted"/>
<feature type="transmembrane region" description="Helical" evidence="1">
    <location>
        <begin position="20"/>
        <end position="41"/>
    </location>
</feature>
<keyword evidence="1" id="KW-1133">Transmembrane helix</keyword>
<reference evidence="3" key="1">
    <citation type="journal article" date="2014" name="Environ. Microbiol.">
        <title>Comparative genomics of the marine bacterial genus Glaciecola reveals the high degree of genomic diversity and genomic characteristic for cold adaptation.</title>
        <authorList>
            <person name="Qin Q.L."/>
            <person name="Xie B.B."/>
            <person name="Yu Y."/>
            <person name="Shu Y.L."/>
            <person name="Rong J.C."/>
            <person name="Zhang Y.J."/>
            <person name="Zhao D.L."/>
            <person name="Chen X.L."/>
            <person name="Zhang X.Y."/>
            <person name="Chen B."/>
            <person name="Zhou B.C."/>
            <person name="Zhang Y.Z."/>
        </authorList>
    </citation>
    <scope>NUCLEOTIDE SEQUENCE [LARGE SCALE GENOMIC DNA]</scope>
    <source>
        <strain evidence="3">ACAM 615</strain>
    </source>
</reference>
<keyword evidence="1" id="KW-0812">Transmembrane</keyword>
<comment type="caution">
    <text evidence="2">The sequence shown here is derived from an EMBL/GenBank/DDBJ whole genome shotgun (WGS) entry which is preliminary data.</text>
</comment>
<protein>
    <submittedName>
        <fullName evidence="2">Uncharacterized protein</fullName>
    </submittedName>
</protein>
<dbReference type="EMBL" id="BAEQ01000045">
    <property type="protein sequence ID" value="GAC29380.1"/>
    <property type="molecule type" value="Genomic_DNA"/>
</dbReference>
<dbReference type="RefSeq" id="WP_006012197.1">
    <property type="nucleotide sequence ID" value="NZ_AUAV01000011.1"/>
</dbReference>
<evidence type="ECO:0000313" key="2">
    <source>
        <dbReference type="EMBL" id="GAC29380.1"/>
    </source>
</evidence>
<name>K7A1J9_9ALTE</name>
<sequence length="311" mass="35337">MLFQKTNAKDSALYHMLSKYWFHLVLLSILVVWLFDVFYVADGQKNKTHKVEKVIQKQSNDRAINGSDKHTLVSALSTKTLPLFATVTLPSVPTLNTTLPISMTESELAPQILTRLAQASAIKTLETKGYKVHTAANQVMPTNLVNKPTGAQVKNVIKQLTGLNNRHIQFLLPERNSAKEAFVNHMYKCENMQFGVITKVPPYQLTLLSNERVQASAFQPSELLRVAHDFLNRYERNLFTLYAQGDRPVRLFDMSFDINLATKIAAVLGENKLQSFSARYFLERSQIGLTEIVLNHRAMSENWIMSSKKCY</sequence>
<evidence type="ECO:0000256" key="1">
    <source>
        <dbReference type="SAM" id="Phobius"/>
    </source>
</evidence>
<dbReference type="STRING" id="1121922.GCA_000428905_02265"/>
<dbReference type="Proteomes" id="UP000006251">
    <property type="component" value="Unassembled WGS sequence"/>
</dbReference>
<keyword evidence="1" id="KW-0472">Membrane</keyword>
<dbReference type="OrthoDB" id="6322134at2"/>
<accession>K7A1J9</accession>
<gene>
    <name evidence="2" type="ORF">GPAL_2523</name>
</gene>
<organism evidence="2 3">
    <name type="scientific">Brumicola pallidula DSM 14239 = ACAM 615</name>
    <dbReference type="NCBI Taxonomy" id="1121922"/>
    <lineage>
        <taxon>Bacteria</taxon>
        <taxon>Pseudomonadati</taxon>
        <taxon>Pseudomonadota</taxon>
        <taxon>Gammaproteobacteria</taxon>
        <taxon>Alteromonadales</taxon>
        <taxon>Alteromonadaceae</taxon>
        <taxon>Brumicola</taxon>
    </lineage>
</organism>